<dbReference type="InterPro" id="IPR024370">
    <property type="entry name" value="PBP_domain"/>
</dbReference>
<dbReference type="Pfam" id="PF12849">
    <property type="entry name" value="PBP_like_2"/>
    <property type="match status" value="1"/>
</dbReference>
<evidence type="ECO:0000256" key="4">
    <source>
        <dbReference type="PIRNR" id="PIRNR002756"/>
    </source>
</evidence>
<feature type="signal peptide" evidence="5">
    <location>
        <begin position="1"/>
        <end position="27"/>
    </location>
</feature>
<accession>A0ABZ1BTU2</accession>
<dbReference type="PANTHER" id="PTHR42996:SF1">
    <property type="entry name" value="PHOSPHATE-BINDING PROTEIN PSTS"/>
    <property type="match status" value="1"/>
</dbReference>
<dbReference type="InterPro" id="IPR005673">
    <property type="entry name" value="ABC_phos-bd_PstS"/>
</dbReference>
<dbReference type="CDD" id="cd13565">
    <property type="entry name" value="PBP2_PstS"/>
    <property type="match status" value="1"/>
</dbReference>
<keyword evidence="3 4" id="KW-0592">Phosphate transport</keyword>
<dbReference type="NCBIfam" id="TIGR00975">
    <property type="entry name" value="3a0107s03"/>
    <property type="match status" value="1"/>
</dbReference>
<gene>
    <name evidence="7" type="primary">pstS</name>
    <name evidence="7" type="ORF">U7230_08460</name>
</gene>
<evidence type="ECO:0000256" key="5">
    <source>
        <dbReference type="SAM" id="SignalP"/>
    </source>
</evidence>
<dbReference type="SUPFAM" id="SSF53850">
    <property type="entry name" value="Periplasmic binding protein-like II"/>
    <property type="match status" value="1"/>
</dbReference>
<dbReference type="RefSeq" id="WP_324715412.1">
    <property type="nucleotide sequence ID" value="NZ_CP141615.1"/>
</dbReference>
<keyword evidence="5" id="KW-0732">Signal</keyword>
<reference evidence="7 8" key="1">
    <citation type="journal article" date="2024" name="Front. Microbiol.">
        <title>Novel thermophilic genera Geochorda gen. nov. and Carboxydochorda gen. nov. from the deep terrestrial subsurface reveal the ecophysiological diversity in the class Limnochordia.</title>
        <authorList>
            <person name="Karnachuk O.V."/>
            <person name="Lukina A.P."/>
            <person name="Avakyan M.R."/>
            <person name="Kadnikov V.V."/>
            <person name="Begmatov S."/>
            <person name="Beletsky A.V."/>
            <person name="Vlasova K.G."/>
            <person name="Novikov A.A."/>
            <person name="Shcherbakova V.A."/>
            <person name="Mardanov A.V."/>
            <person name="Ravin N.V."/>
        </authorList>
    </citation>
    <scope>NUCLEOTIDE SEQUENCE [LARGE SCALE GENOMIC DNA]</scope>
    <source>
        <strain evidence="7 8">L945</strain>
    </source>
</reference>
<dbReference type="PANTHER" id="PTHR42996">
    <property type="entry name" value="PHOSPHATE-BINDING PROTEIN PSTS"/>
    <property type="match status" value="1"/>
</dbReference>
<name>A0ABZ1BTU2_9FIRM</name>
<comment type="similarity">
    <text evidence="1 4">Belongs to the PstS family.</text>
</comment>
<sequence length="358" mass="38875">MRQHARFLRRYVASAFVALTALLVAVAGVGTAAAESVSLTGAGASFPYPIYSKWIDEYHKLHPNITINYQSIGSGGGIRQITERTVDFGGSDAFLTDEQLKAAPGELVHIPTVMGAVVITYNVPGVTKSIKLTPDVVADLFLGKITRWNDTRITSLNPDVRFPNLPVSVVHRSDGSGTTFIFTSYLSKVSPEWQSKVGAGTSVSWPVGVGAPQNDGVAGQVRQIPGAVGYVELAYALQNKMPYAALRNRDGYYVLPSLETTSNAAAGIEMPRDYRVLVVDAAGKDSYPIAAFTWILVYKEQSDPVKGKALVDFLWWALHDGQKYAPALEYAPLPEAVVKRLEGTLREITYQGKPLIEK</sequence>
<evidence type="ECO:0000256" key="2">
    <source>
        <dbReference type="ARBA" id="ARBA00022448"/>
    </source>
</evidence>
<keyword evidence="2 4" id="KW-0813">Transport</keyword>
<evidence type="ECO:0000256" key="1">
    <source>
        <dbReference type="ARBA" id="ARBA00008725"/>
    </source>
</evidence>
<feature type="chain" id="PRO_5047038873" description="Phosphate-binding protein" evidence="5">
    <location>
        <begin position="28"/>
        <end position="358"/>
    </location>
</feature>
<dbReference type="InterPro" id="IPR050962">
    <property type="entry name" value="Phosphate-bind_PstS"/>
</dbReference>
<evidence type="ECO:0000259" key="6">
    <source>
        <dbReference type="Pfam" id="PF12849"/>
    </source>
</evidence>
<evidence type="ECO:0000313" key="8">
    <source>
        <dbReference type="Proteomes" id="UP001332192"/>
    </source>
</evidence>
<proteinExistence type="inferred from homology"/>
<dbReference type="PIRSF" id="PIRSF002756">
    <property type="entry name" value="PstS"/>
    <property type="match status" value="1"/>
</dbReference>
<organism evidence="7 8">
    <name type="scientific">Carboxydichorda subterranea</name>
    <dbReference type="NCBI Taxonomy" id="3109565"/>
    <lineage>
        <taxon>Bacteria</taxon>
        <taxon>Bacillati</taxon>
        <taxon>Bacillota</taxon>
        <taxon>Limnochordia</taxon>
        <taxon>Limnochordales</taxon>
        <taxon>Geochordaceae</taxon>
        <taxon>Carboxydichorda</taxon>
    </lineage>
</organism>
<keyword evidence="8" id="KW-1185">Reference proteome</keyword>
<feature type="domain" description="PBP" evidence="6">
    <location>
        <begin position="32"/>
        <end position="317"/>
    </location>
</feature>
<evidence type="ECO:0000256" key="3">
    <source>
        <dbReference type="ARBA" id="ARBA00022592"/>
    </source>
</evidence>
<dbReference type="Proteomes" id="UP001332192">
    <property type="component" value="Chromosome"/>
</dbReference>
<evidence type="ECO:0000313" key="7">
    <source>
        <dbReference type="EMBL" id="WRP16139.1"/>
    </source>
</evidence>
<dbReference type="EMBL" id="CP141615">
    <property type="protein sequence ID" value="WRP16139.1"/>
    <property type="molecule type" value="Genomic_DNA"/>
</dbReference>
<protein>
    <recommendedName>
        <fullName evidence="4">Phosphate-binding protein</fullName>
    </recommendedName>
</protein>
<dbReference type="Gene3D" id="3.40.190.10">
    <property type="entry name" value="Periplasmic binding protein-like II"/>
    <property type="match status" value="2"/>
</dbReference>